<protein>
    <submittedName>
        <fullName evidence="1">Uncharacterized protein</fullName>
    </submittedName>
</protein>
<dbReference type="RefSeq" id="WP_246966029.1">
    <property type="nucleotide sequence ID" value="NZ_CP095397.1"/>
</dbReference>
<gene>
    <name evidence="1" type="ORF">ACFOZ7_10160</name>
</gene>
<evidence type="ECO:0000313" key="2">
    <source>
        <dbReference type="Proteomes" id="UP001595821"/>
    </source>
</evidence>
<evidence type="ECO:0000313" key="1">
    <source>
        <dbReference type="EMBL" id="MFC4247358.1"/>
    </source>
</evidence>
<dbReference type="AlphaFoldDB" id="A0ABD5NZ27"/>
<organism evidence="1 2">
    <name type="scientific">Natribaculum luteum</name>
    <dbReference type="NCBI Taxonomy" id="1586232"/>
    <lineage>
        <taxon>Archaea</taxon>
        <taxon>Methanobacteriati</taxon>
        <taxon>Methanobacteriota</taxon>
        <taxon>Stenosarchaea group</taxon>
        <taxon>Halobacteria</taxon>
        <taxon>Halobacteriales</taxon>
        <taxon>Natrialbaceae</taxon>
        <taxon>Natribaculum</taxon>
    </lineage>
</organism>
<name>A0ABD5NZ27_9EURY</name>
<sequence length="58" mass="6170">MPLSSVVTYFTGAPTWCDSDAAVAIEAISDWSVTVAIARVIDRRPGAIVTTVVSRGWC</sequence>
<proteinExistence type="predicted"/>
<dbReference type="EMBL" id="JBHSDJ010000029">
    <property type="protein sequence ID" value="MFC4247358.1"/>
    <property type="molecule type" value="Genomic_DNA"/>
</dbReference>
<comment type="caution">
    <text evidence="1">The sequence shown here is derived from an EMBL/GenBank/DDBJ whole genome shotgun (WGS) entry which is preliminary data.</text>
</comment>
<dbReference type="GeneID" id="71854002"/>
<dbReference type="Proteomes" id="UP001595821">
    <property type="component" value="Unassembled WGS sequence"/>
</dbReference>
<accession>A0ABD5NZ27</accession>
<reference evidence="1 2" key="1">
    <citation type="journal article" date="2014" name="Int. J. Syst. Evol. Microbiol.">
        <title>Complete genome sequence of Corynebacterium casei LMG S-19264T (=DSM 44701T), isolated from a smear-ripened cheese.</title>
        <authorList>
            <consortium name="US DOE Joint Genome Institute (JGI-PGF)"/>
            <person name="Walter F."/>
            <person name="Albersmeier A."/>
            <person name="Kalinowski J."/>
            <person name="Ruckert C."/>
        </authorList>
    </citation>
    <scope>NUCLEOTIDE SEQUENCE [LARGE SCALE GENOMIC DNA]</scope>
    <source>
        <strain evidence="1 2">IBRC-M 10912</strain>
    </source>
</reference>